<reference evidence="1" key="1">
    <citation type="journal article" date="2014" name="Front. Microbiol.">
        <title>High frequency of phylogenetically diverse reductive dehalogenase-homologous genes in deep subseafloor sedimentary metagenomes.</title>
        <authorList>
            <person name="Kawai M."/>
            <person name="Futagami T."/>
            <person name="Toyoda A."/>
            <person name="Takaki Y."/>
            <person name="Nishi S."/>
            <person name="Hori S."/>
            <person name="Arai W."/>
            <person name="Tsubouchi T."/>
            <person name="Morono Y."/>
            <person name="Uchiyama I."/>
            <person name="Ito T."/>
            <person name="Fujiyama A."/>
            <person name="Inagaki F."/>
            <person name="Takami H."/>
        </authorList>
    </citation>
    <scope>NUCLEOTIDE SEQUENCE</scope>
    <source>
        <strain evidence="1">Expedition CK06-06</strain>
    </source>
</reference>
<accession>X0TXP1</accession>
<evidence type="ECO:0000313" key="1">
    <source>
        <dbReference type="EMBL" id="GAF80905.1"/>
    </source>
</evidence>
<organism evidence="1">
    <name type="scientific">marine sediment metagenome</name>
    <dbReference type="NCBI Taxonomy" id="412755"/>
    <lineage>
        <taxon>unclassified sequences</taxon>
        <taxon>metagenomes</taxon>
        <taxon>ecological metagenomes</taxon>
    </lineage>
</organism>
<protein>
    <recommendedName>
        <fullName evidence="2">DUF4352 domain-containing protein</fullName>
    </recommendedName>
</protein>
<name>X0TXP1_9ZZZZ</name>
<dbReference type="AlphaFoldDB" id="X0TXP1"/>
<comment type="caution">
    <text evidence="1">The sequence shown here is derived from an EMBL/GenBank/DDBJ whole genome shotgun (WGS) entry which is preliminary data.</text>
</comment>
<gene>
    <name evidence="1" type="ORF">S01H1_14041</name>
</gene>
<sequence length="69" mass="7474">MLLIDTESNAYGKVMLTIALEGILGLTDLSPGEEVWGRLLFSVPAGVELDRVMYKIGTLGPPVQVSLRE</sequence>
<dbReference type="EMBL" id="BARS01007281">
    <property type="protein sequence ID" value="GAF80905.1"/>
    <property type="molecule type" value="Genomic_DNA"/>
</dbReference>
<proteinExistence type="predicted"/>
<evidence type="ECO:0008006" key="2">
    <source>
        <dbReference type="Google" id="ProtNLM"/>
    </source>
</evidence>